<protein>
    <submittedName>
        <fullName evidence="2">Uncharacterized protein</fullName>
    </submittedName>
</protein>
<gene>
    <name evidence="2" type="ORF">HaLaN_22902</name>
</gene>
<dbReference type="AlphaFoldDB" id="A0A6A0A440"/>
<feature type="region of interest" description="Disordered" evidence="1">
    <location>
        <begin position="31"/>
        <end position="83"/>
    </location>
</feature>
<name>A0A6A0A440_HAELA</name>
<proteinExistence type="predicted"/>
<evidence type="ECO:0000313" key="3">
    <source>
        <dbReference type="Proteomes" id="UP000485058"/>
    </source>
</evidence>
<dbReference type="Proteomes" id="UP000485058">
    <property type="component" value="Unassembled WGS sequence"/>
</dbReference>
<evidence type="ECO:0000313" key="2">
    <source>
        <dbReference type="EMBL" id="GFH25012.1"/>
    </source>
</evidence>
<reference evidence="2 3" key="1">
    <citation type="submission" date="2020-02" db="EMBL/GenBank/DDBJ databases">
        <title>Draft genome sequence of Haematococcus lacustris strain NIES-144.</title>
        <authorList>
            <person name="Morimoto D."/>
            <person name="Nakagawa S."/>
            <person name="Yoshida T."/>
            <person name="Sawayama S."/>
        </authorList>
    </citation>
    <scope>NUCLEOTIDE SEQUENCE [LARGE SCALE GENOMIC DNA]</scope>
    <source>
        <strain evidence="2 3">NIES-144</strain>
    </source>
</reference>
<evidence type="ECO:0000256" key="1">
    <source>
        <dbReference type="SAM" id="MobiDB-lite"/>
    </source>
</evidence>
<accession>A0A6A0A440</accession>
<dbReference type="EMBL" id="BLLF01002692">
    <property type="protein sequence ID" value="GFH25012.1"/>
    <property type="molecule type" value="Genomic_DNA"/>
</dbReference>
<comment type="caution">
    <text evidence="2">The sequence shown here is derived from an EMBL/GenBank/DDBJ whole genome shotgun (WGS) entry which is preliminary data.</text>
</comment>
<sequence length="83" mass="8727">MAAMRNALNSSPWFVLGKSVDCHMHTAWSGTPHAAATPCHKPAEPSPGQSPWVTRAPLPSRPPRCRSQPQPASGLGSCSASQP</sequence>
<keyword evidence="3" id="KW-1185">Reference proteome</keyword>
<organism evidence="2 3">
    <name type="scientific">Haematococcus lacustris</name>
    <name type="common">Green alga</name>
    <name type="synonym">Haematococcus pluvialis</name>
    <dbReference type="NCBI Taxonomy" id="44745"/>
    <lineage>
        <taxon>Eukaryota</taxon>
        <taxon>Viridiplantae</taxon>
        <taxon>Chlorophyta</taxon>
        <taxon>core chlorophytes</taxon>
        <taxon>Chlorophyceae</taxon>
        <taxon>CS clade</taxon>
        <taxon>Chlamydomonadales</taxon>
        <taxon>Haematococcaceae</taxon>
        <taxon>Haematococcus</taxon>
    </lineage>
</organism>